<dbReference type="EMBL" id="FWXR01000005">
    <property type="protein sequence ID" value="SMC66228.1"/>
    <property type="molecule type" value="Genomic_DNA"/>
</dbReference>
<reference evidence="3 4" key="1">
    <citation type="submission" date="2017-04" db="EMBL/GenBank/DDBJ databases">
        <authorList>
            <person name="Afonso C.L."/>
            <person name="Miller P.J."/>
            <person name="Scott M.A."/>
            <person name="Spackman E."/>
            <person name="Goraichik I."/>
            <person name="Dimitrov K.M."/>
            <person name="Suarez D.L."/>
            <person name="Swayne D.E."/>
        </authorList>
    </citation>
    <scope>NUCLEOTIDE SEQUENCE [LARGE SCALE GENOMIC DNA]</scope>
    <source>
        <strain evidence="3 4">CGMCC 1.10972</strain>
    </source>
</reference>
<protein>
    <submittedName>
        <fullName evidence="3">Cobalt transporter subunit CbtB</fullName>
    </submittedName>
</protein>
<name>A0A1W2B1D5_9HYPH</name>
<keyword evidence="2" id="KW-0812">Transmembrane</keyword>
<feature type="transmembrane region" description="Helical" evidence="2">
    <location>
        <begin position="26"/>
        <end position="45"/>
    </location>
</feature>
<dbReference type="STRING" id="937218.SAMN06297251_105225"/>
<keyword evidence="2" id="KW-0472">Membrane</keyword>
<dbReference type="NCBIfam" id="TIGR02459">
    <property type="entry name" value="CbtB"/>
    <property type="match status" value="1"/>
</dbReference>
<evidence type="ECO:0000256" key="1">
    <source>
        <dbReference type="SAM" id="MobiDB-lite"/>
    </source>
</evidence>
<feature type="region of interest" description="Disordered" evidence="1">
    <location>
        <begin position="1"/>
        <end position="20"/>
    </location>
</feature>
<dbReference type="OrthoDB" id="9813304at2"/>
<dbReference type="RefSeq" id="WP_084409638.1">
    <property type="nucleotide sequence ID" value="NZ_FWXR01000005.1"/>
</dbReference>
<keyword evidence="4" id="KW-1185">Reference proteome</keyword>
<dbReference type="AlphaFoldDB" id="A0A1W2B1D5"/>
<gene>
    <name evidence="3" type="ORF">SAMN06297251_105225</name>
</gene>
<dbReference type="Proteomes" id="UP000192656">
    <property type="component" value="Unassembled WGS sequence"/>
</dbReference>
<accession>A0A1W2B1D5</accession>
<sequence length="66" mass="6778">MNHASTQPTTRGASAQATTQGASAQAMAGLTLFLGLALVFTVGFAHSSTLHNAGHDTRHAMAFPCH</sequence>
<dbReference type="InterPro" id="IPR012667">
    <property type="entry name" value="CbtB_put"/>
</dbReference>
<evidence type="ECO:0000313" key="4">
    <source>
        <dbReference type="Proteomes" id="UP000192656"/>
    </source>
</evidence>
<feature type="compositionally biased region" description="Polar residues" evidence="1">
    <location>
        <begin position="1"/>
        <end position="11"/>
    </location>
</feature>
<keyword evidence="2" id="KW-1133">Transmembrane helix</keyword>
<dbReference type="Pfam" id="PF09489">
    <property type="entry name" value="CbtB"/>
    <property type="match status" value="1"/>
</dbReference>
<evidence type="ECO:0000256" key="2">
    <source>
        <dbReference type="SAM" id="Phobius"/>
    </source>
</evidence>
<proteinExistence type="predicted"/>
<evidence type="ECO:0000313" key="3">
    <source>
        <dbReference type="EMBL" id="SMC66228.1"/>
    </source>
</evidence>
<organism evidence="3 4">
    <name type="scientific">Fulvimarina manganoxydans</name>
    <dbReference type="NCBI Taxonomy" id="937218"/>
    <lineage>
        <taxon>Bacteria</taxon>
        <taxon>Pseudomonadati</taxon>
        <taxon>Pseudomonadota</taxon>
        <taxon>Alphaproteobacteria</taxon>
        <taxon>Hyphomicrobiales</taxon>
        <taxon>Aurantimonadaceae</taxon>
        <taxon>Fulvimarina</taxon>
    </lineage>
</organism>